<dbReference type="SUPFAM" id="SSF51735">
    <property type="entry name" value="NAD(P)-binding Rossmann-fold domains"/>
    <property type="match status" value="1"/>
</dbReference>
<evidence type="ECO:0000256" key="1">
    <source>
        <dbReference type="ARBA" id="ARBA00005854"/>
    </source>
</evidence>
<accession>A0ABU0D1R4</accession>
<dbReference type="SUPFAM" id="SSF52283">
    <property type="entry name" value="Formate/glycerate dehydrogenase catalytic domain-like"/>
    <property type="match status" value="1"/>
</dbReference>
<comment type="caution">
    <text evidence="7">The sequence shown here is derived from an EMBL/GenBank/DDBJ whole genome shotgun (WGS) entry which is preliminary data.</text>
</comment>
<gene>
    <name evidence="7" type="ORF">J2S14_001142</name>
</gene>
<evidence type="ECO:0000256" key="4">
    <source>
        <dbReference type="RuleBase" id="RU003719"/>
    </source>
</evidence>
<dbReference type="PROSITE" id="PS00670">
    <property type="entry name" value="D_2_HYDROXYACID_DH_2"/>
    <property type="match status" value="1"/>
</dbReference>
<keyword evidence="8" id="KW-1185">Reference proteome</keyword>
<dbReference type="Pfam" id="PF00389">
    <property type="entry name" value="2-Hacid_dh"/>
    <property type="match status" value="1"/>
</dbReference>
<evidence type="ECO:0000313" key="8">
    <source>
        <dbReference type="Proteomes" id="UP001232343"/>
    </source>
</evidence>
<sequence>MLQGLYILDDFDLIYGSTYEEIGKLVNIYAPPQTRLTIRQNITLLKNADVIFTGWGSPIFDNELLSAAPNLKAVFYGAGSVKSIVTDEFWERNIKMTSAYAANAEPVVEFTLSQILFSLKRGWYFVIQSKKQQNHVNRVDVPGAYGTTVGIVSLGMIGKKVCELLKPFDVRVIAYDPYISQKEAEKLNLELCSLEEVFRHSDVVSVHTPWLKETEGLINGELLSSMKQNATFINTSRGAIVNEPEMIDVLKTRPDLFAILDVTYPEPPIEGSLLYTLDNVILTPHIAGSMSGECHRMGAYMLEELKRFVAGKELKWEITKEKALIMA</sequence>
<dbReference type="Pfam" id="PF02826">
    <property type="entry name" value="2-Hacid_dh_C"/>
    <property type="match status" value="1"/>
</dbReference>
<dbReference type="InterPro" id="IPR006140">
    <property type="entry name" value="D-isomer_DH_NAD-bd"/>
</dbReference>
<dbReference type="EMBL" id="JAUSUO010000001">
    <property type="protein sequence ID" value="MDQ0342349.1"/>
    <property type="molecule type" value="Genomic_DNA"/>
</dbReference>
<dbReference type="InterPro" id="IPR006139">
    <property type="entry name" value="D-isomer_2_OHA_DH_cat_dom"/>
</dbReference>
<comment type="similarity">
    <text evidence="1 4">Belongs to the D-isomer specific 2-hydroxyacid dehydrogenase family.</text>
</comment>
<reference evidence="7 8" key="1">
    <citation type="submission" date="2023-07" db="EMBL/GenBank/DDBJ databases">
        <title>Genomic Encyclopedia of Type Strains, Phase IV (KMG-IV): sequencing the most valuable type-strain genomes for metagenomic binning, comparative biology and taxonomic classification.</title>
        <authorList>
            <person name="Goeker M."/>
        </authorList>
    </citation>
    <scope>NUCLEOTIDE SEQUENCE [LARGE SCALE GENOMIC DNA]</scope>
    <source>
        <strain evidence="7 8">DSM 27848</strain>
    </source>
</reference>
<dbReference type="InterPro" id="IPR029753">
    <property type="entry name" value="D-isomer_DH_CS"/>
</dbReference>
<organism evidence="7 8">
    <name type="scientific">Lederbergia wuyishanensis</name>
    <dbReference type="NCBI Taxonomy" id="1347903"/>
    <lineage>
        <taxon>Bacteria</taxon>
        <taxon>Bacillati</taxon>
        <taxon>Bacillota</taxon>
        <taxon>Bacilli</taxon>
        <taxon>Bacillales</taxon>
        <taxon>Bacillaceae</taxon>
        <taxon>Lederbergia</taxon>
    </lineage>
</organism>
<dbReference type="Proteomes" id="UP001232343">
    <property type="component" value="Unassembled WGS sequence"/>
</dbReference>
<dbReference type="CDD" id="cd12167">
    <property type="entry name" value="2-Hacid_dh_8"/>
    <property type="match status" value="1"/>
</dbReference>
<dbReference type="RefSeq" id="WP_244680515.1">
    <property type="nucleotide sequence ID" value="NZ_JALIRM010000001.1"/>
</dbReference>
<name>A0ABU0D1R4_9BACI</name>
<dbReference type="Gene3D" id="3.40.50.720">
    <property type="entry name" value="NAD(P)-binding Rossmann-like Domain"/>
    <property type="match status" value="2"/>
</dbReference>
<dbReference type="InterPro" id="IPR036291">
    <property type="entry name" value="NAD(P)-bd_dom_sf"/>
</dbReference>
<dbReference type="InterPro" id="IPR050857">
    <property type="entry name" value="D-2-hydroxyacid_DH"/>
</dbReference>
<evidence type="ECO:0000256" key="3">
    <source>
        <dbReference type="ARBA" id="ARBA00023027"/>
    </source>
</evidence>
<feature type="domain" description="D-isomer specific 2-hydroxyacid dehydrogenase catalytic" evidence="5">
    <location>
        <begin position="36"/>
        <end position="317"/>
    </location>
</feature>
<proteinExistence type="inferred from homology"/>
<dbReference type="PANTHER" id="PTHR42789">
    <property type="entry name" value="D-ISOMER SPECIFIC 2-HYDROXYACID DEHYDROGENASE FAMILY PROTEIN (AFU_ORTHOLOGUE AFUA_6G10090)"/>
    <property type="match status" value="1"/>
</dbReference>
<keyword evidence="3" id="KW-0520">NAD</keyword>
<evidence type="ECO:0000259" key="5">
    <source>
        <dbReference type="Pfam" id="PF00389"/>
    </source>
</evidence>
<dbReference type="PANTHER" id="PTHR42789:SF1">
    <property type="entry name" value="D-ISOMER SPECIFIC 2-HYDROXYACID DEHYDROGENASE FAMILY PROTEIN (AFU_ORTHOLOGUE AFUA_6G10090)"/>
    <property type="match status" value="1"/>
</dbReference>
<feature type="domain" description="D-isomer specific 2-hydroxyacid dehydrogenase NAD-binding" evidence="6">
    <location>
        <begin position="125"/>
        <end position="287"/>
    </location>
</feature>
<evidence type="ECO:0000259" key="6">
    <source>
        <dbReference type="Pfam" id="PF02826"/>
    </source>
</evidence>
<evidence type="ECO:0000313" key="7">
    <source>
        <dbReference type="EMBL" id="MDQ0342349.1"/>
    </source>
</evidence>
<evidence type="ECO:0000256" key="2">
    <source>
        <dbReference type="ARBA" id="ARBA00023002"/>
    </source>
</evidence>
<protein>
    <submittedName>
        <fullName evidence="7">Phosphoglycerate dehydrogenase-like enzyme</fullName>
    </submittedName>
</protein>
<keyword evidence="2 4" id="KW-0560">Oxidoreductase</keyword>